<sequence>MEKVTSDLSLLVGSFHSPTPSSALDVRSLSPTSTVLELGADEGEEDEERERLLRRVKSTIEIQARKMSRASSTTSQGAHLYPIIQAYKLARRSSFLHSPAQHRRRRTSSTSSRLSTGSSDDSSESEELFDLSFDTPSTSPALERDGFAWSSSQSRYGRRKSSATTVDEPVSPTAAPSVAMGRSQSDMGPDAGSMLRKYGARAGGQGSLMSPTLMRRAESSDGVVRTRPPALALPPIPDYPTPSSPAPRPPSSAVQPLRALAPALRRRTSIAGSLSIPTTSTILTRKLSHGSTAGGSSPTRLATVQEPEMEAEQSPFAAVMGLKPLALDVSGAPGSLRSSRQPGQQSKLPSVTPPKHRPLLTSASVSALSTAYHAAAPSTLPRATSRSPLAPRSTSPFFGAKTIPSSRKSSLPHRAQDVTSGATVPPSA</sequence>
<dbReference type="Proteomes" id="UP001342314">
    <property type="component" value="Unassembled WGS sequence"/>
</dbReference>
<proteinExistence type="predicted"/>
<evidence type="ECO:0000313" key="2">
    <source>
        <dbReference type="EMBL" id="GJN92535.1"/>
    </source>
</evidence>
<feature type="region of interest" description="Disordered" evidence="1">
    <location>
        <begin position="328"/>
        <end position="360"/>
    </location>
</feature>
<feature type="compositionally biased region" description="Acidic residues" evidence="1">
    <location>
        <begin position="39"/>
        <end position="48"/>
    </location>
</feature>
<dbReference type="EMBL" id="BQKY01000011">
    <property type="protein sequence ID" value="GJN92535.1"/>
    <property type="molecule type" value="Genomic_DNA"/>
</dbReference>
<organism evidence="2 3">
    <name type="scientific">Rhodotorula paludigena</name>
    <dbReference type="NCBI Taxonomy" id="86838"/>
    <lineage>
        <taxon>Eukaryota</taxon>
        <taxon>Fungi</taxon>
        <taxon>Dikarya</taxon>
        <taxon>Basidiomycota</taxon>
        <taxon>Pucciniomycotina</taxon>
        <taxon>Microbotryomycetes</taxon>
        <taxon>Sporidiobolales</taxon>
        <taxon>Sporidiobolaceae</taxon>
        <taxon>Rhodotorula</taxon>
    </lineage>
</organism>
<protein>
    <recommendedName>
        <fullName evidence="4">Proteophosphoglycan ppg4</fullName>
    </recommendedName>
</protein>
<keyword evidence="3" id="KW-1185">Reference proteome</keyword>
<feature type="compositionally biased region" description="Low complexity" evidence="1">
    <location>
        <begin position="108"/>
        <end position="120"/>
    </location>
</feature>
<gene>
    <name evidence="2" type="ORF">Rhopal_005565-T1</name>
</gene>
<feature type="compositionally biased region" description="Pro residues" evidence="1">
    <location>
        <begin position="231"/>
        <end position="250"/>
    </location>
</feature>
<feature type="region of interest" description="Disordered" evidence="1">
    <location>
        <begin position="96"/>
        <end position="188"/>
    </location>
</feature>
<feature type="region of interest" description="Disordered" evidence="1">
    <location>
        <begin position="286"/>
        <end position="314"/>
    </location>
</feature>
<feature type="compositionally biased region" description="Polar residues" evidence="1">
    <location>
        <begin position="381"/>
        <end position="396"/>
    </location>
</feature>
<evidence type="ECO:0000256" key="1">
    <source>
        <dbReference type="SAM" id="MobiDB-lite"/>
    </source>
</evidence>
<name>A0AAV5GSQ7_9BASI</name>
<comment type="caution">
    <text evidence="2">The sequence shown here is derived from an EMBL/GenBank/DDBJ whole genome shotgun (WGS) entry which is preliminary data.</text>
</comment>
<feature type="compositionally biased region" description="Polar residues" evidence="1">
    <location>
        <begin position="289"/>
        <end position="302"/>
    </location>
</feature>
<feature type="compositionally biased region" description="Polar residues" evidence="1">
    <location>
        <begin position="336"/>
        <end position="349"/>
    </location>
</feature>
<reference evidence="2 3" key="1">
    <citation type="submission" date="2021-12" db="EMBL/GenBank/DDBJ databases">
        <title>High titer production of polyol ester of fatty acids by Rhodotorula paludigena BS15 towards product separation-free biomass refinery.</title>
        <authorList>
            <person name="Mano J."/>
            <person name="Ono H."/>
            <person name="Tanaka T."/>
            <person name="Naito K."/>
            <person name="Sushida H."/>
            <person name="Ike M."/>
            <person name="Tokuyasu K."/>
            <person name="Kitaoka M."/>
        </authorList>
    </citation>
    <scope>NUCLEOTIDE SEQUENCE [LARGE SCALE GENOMIC DNA]</scope>
    <source>
        <strain evidence="2 3">BS15</strain>
    </source>
</reference>
<accession>A0AAV5GSQ7</accession>
<dbReference type="AlphaFoldDB" id="A0AAV5GSQ7"/>
<feature type="region of interest" description="Disordered" evidence="1">
    <location>
        <begin position="216"/>
        <end position="255"/>
    </location>
</feature>
<feature type="region of interest" description="Disordered" evidence="1">
    <location>
        <begin position="15"/>
        <end position="51"/>
    </location>
</feature>
<evidence type="ECO:0000313" key="3">
    <source>
        <dbReference type="Proteomes" id="UP001342314"/>
    </source>
</evidence>
<evidence type="ECO:0008006" key="4">
    <source>
        <dbReference type="Google" id="ProtNLM"/>
    </source>
</evidence>
<feature type="region of interest" description="Disordered" evidence="1">
    <location>
        <begin position="376"/>
        <end position="428"/>
    </location>
</feature>